<protein>
    <recommendedName>
        <fullName evidence="1">Integrase catalytic domain-containing protein</fullName>
    </recommendedName>
</protein>
<organism evidence="2 3">
    <name type="scientific">Drosophila kikkawai</name>
    <name type="common">Fruit fly</name>
    <dbReference type="NCBI Taxonomy" id="30033"/>
    <lineage>
        <taxon>Eukaryota</taxon>
        <taxon>Metazoa</taxon>
        <taxon>Ecdysozoa</taxon>
        <taxon>Arthropoda</taxon>
        <taxon>Hexapoda</taxon>
        <taxon>Insecta</taxon>
        <taxon>Pterygota</taxon>
        <taxon>Neoptera</taxon>
        <taxon>Endopterygota</taxon>
        <taxon>Diptera</taxon>
        <taxon>Brachycera</taxon>
        <taxon>Muscomorpha</taxon>
        <taxon>Ephydroidea</taxon>
        <taxon>Drosophilidae</taxon>
        <taxon>Drosophila</taxon>
        <taxon>Sophophora</taxon>
    </lineage>
</organism>
<dbReference type="InterPro" id="IPR036397">
    <property type="entry name" value="RNaseH_sf"/>
</dbReference>
<keyword evidence="2" id="KW-1185">Reference proteome</keyword>
<dbReference type="PANTHER" id="PTHR37984:SF5">
    <property type="entry name" value="PROTEIN NYNRIN-LIKE"/>
    <property type="match status" value="1"/>
</dbReference>
<proteinExistence type="predicted"/>
<dbReference type="GeneID" id="138928085"/>
<dbReference type="RefSeq" id="XP_070140470.1">
    <property type="nucleotide sequence ID" value="XM_070284369.1"/>
</dbReference>
<name>A0ABM4GCN7_DROKI</name>
<dbReference type="Proteomes" id="UP001652661">
    <property type="component" value="Chromosome 2R"/>
</dbReference>
<evidence type="ECO:0000259" key="1">
    <source>
        <dbReference type="PROSITE" id="PS50994"/>
    </source>
</evidence>
<sequence length="241" mass="27990">MKEATTVEVVKFLTKTIFHTFGVPEIIHSDNGKQFVAKRFREMVEQYKIKHLRTAVYSPQSNAAERVNQSVLNAIRAYLEEDHRDWDLYLPEIEAALRSSVHQATGVTPYFALFGQNMFTNGADYQLARRLQVLGDNELEGLEAGERMALIRDTIRNNLHEAHENSARFFNRRTREVAFRPGQEAFRRNHVLSDFGKCFNAKFARKFLKCRIRRPIGNHMYEVEDMNGKLAGVFHVKDLKQ</sequence>
<reference evidence="3" key="2">
    <citation type="submission" date="2025-08" db="UniProtKB">
        <authorList>
            <consortium name="RefSeq"/>
        </authorList>
    </citation>
    <scope>IDENTIFICATION</scope>
    <source>
        <strain evidence="3">14028-0561.14</strain>
        <tissue evidence="3">Whole fly</tissue>
    </source>
</reference>
<reference evidence="2" key="1">
    <citation type="submission" date="2025-05" db="UniProtKB">
        <authorList>
            <consortium name="RefSeq"/>
        </authorList>
    </citation>
    <scope>NUCLEOTIDE SEQUENCE [LARGE SCALE GENOMIC DNA]</scope>
    <source>
        <strain evidence="2">14028-0561.14</strain>
    </source>
</reference>
<dbReference type="InterPro" id="IPR012337">
    <property type="entry name" value="RNaseH-like_sf"/>
</dbReference>
<dbReference type="PROSITE" id="PS50994">
    <property type="entry name" value="INTEGRASE"/>
    <property type="match status" value="1"/>
</dbReference>
<dbReference type="PANTHER" id="PTHR37984">
    <property type="entry name" value="PROTEIN CBG26694"/>
    <property type="match status" value="1"/>
</dbReference>
<dbReference type="Pfam" id="PF00665">
    <property type="entry name" value="rve"/>
    <property type="match status" value="1"/>
</dbReference>
<dbReference type="Gene3D" id="3.30.420.10">
    <property type="entry name" value="Ribonuclease H-like superfamily/Ribonuclease H"/>
    <property type="match status" value="1"/>
</dbReference>
<accession>A0ABM4GCN7</accession>
<feature type="domain" description="Integrase catalytic" evidence="1">
    <location>
        <begin position="1"/>
        <end position="117"/>
    </location>
</feature>
<dbReference type="SUPFAM" id="SSF53098">
    <property type="entry name" value="Ribonuclease H-like"/>
    <property type="match status" value="1"/>
</dbReference>
<evidence type="ECO:0000313" key="3">
    <source>
        <dbReference type="RefSeq" id="XP_070140470.1"/>
    </source>
</evidence>
<dbReference type="InterPro" id="IPR001584">
    <property type="entry name" value="Integrase_cat-core"/>
</dbReference>
<dbReference type="InterPro" id="IPR050951">
    <property type="entry name" value="Retrovirus_Pol_polyprotein"/>
</dbReference>
<evidence type="ECO:0000313" key="2">
    <source>
        <dbReference type="Proteomes" id="UP001652661"/>
    </source>
</evidence>
<gene>
    <name evidence="3" type="primary">LOC138928085</name>
</gene>